<proteinExistence type="predicted"/>
<dbReference type="InterPro" id="IPR004716">
    <property type="entry name" value="PTS_IIA_glucitol/sorbitol-sp"/>
</dbReference>
<sequence length="121" mass="13253">METIYESKVTAIGADVDMFVDEKMMIIFNETAPKDLQDIAVVHTVAQLKGTIEIGDILSFDDQSYQVTFVGNKVNETVGELGHCTIVFNGEKYADLPGTLCVENKEMPVVSVATIITIHKA</sequence>
<dbReference type="Proteomes" id="UP001065593">
    <property type="component" value="Unassembled WGS sequence"/>
</dbReference>
<dbReference type="PROSITE" id="PS51097">
    <property type="entry name" value="PTS_EIIA_TYPE_5"/>
    <property type="match status" value="1"/>
</dbReference>
<dbReference type="PANTHER" id="PTHR40398:SF1">
    <property type="entry name" value="PTS SYSTEM GLUCITOL_SORBITOL-SPECIFIC EIIA COMPONENT"/>
    <property type="match status" value="1"/>
</dbReference>
<accession>A0ABQ5NFV8</accession>
<reference evidence="2" key="1">
    <citation type="submission" date="2022-08" db="EMBL/GenBank/DDBJ databases">
        <title>Draft genome sequence of Lysinibacillus sp. strain KH24.</title>
        <authorList>
            <person name="Kanbe H."/>
            <person name="Itoh H."/>
        </authorList>
    </citation>
    <scope>NUCLEOTIDE SEQUENCE</scope>
    <source>
        <strain evidence="2">KH24</strain>
    </source>
</reference>
<evidence type="ECO:0000256" key="1">
    <source>
        <dbReference type="PROSITE-ProRule" id="PRU00420"/>
    </source>
</evidence>
<evidence type="ECO:0000313" key="3">
    <source>
        <dbReference type="Proteomes" id="UP001065593"/>
    </source>
</evidence>
<organism evidence="2 3">
    <name type="scientific">Lysinibacillus piscis</name>
    <dbReference type="NCBI Taxonomy" id="2518931"/>
    <lineage>
        <taxon>Bacteria</taxon>
        <taxon>Bacillati</taxon>
        <taxon>Bacillota</taxon>
        <taxon>Bacilli</taxon>
        <taxon>Bacillales</taxon>
        <taxon>Bacillaceae</taxon>
        <taxon>Lysinibacillus</taxon>
    </lineage>
</organism>
<gene>
    <name evidence="2" type="ORF">LYSBPC_02700</name>
</gene>
<dbReference type="RefSeq" id="WP_264986874.1">
    <property type="nucleotide sequence ID" value="NZ_BRZA01000001.1"/>
</dbReference>
<keyword evidence="3" id="KW-1185">Reference proteome</keyword>
<dbReference type="EMBL" id="BRZA01000001">
    <property type="protein sequence ID" value="GLC87143.1"/>
    <property type="molecule type" value="Genomic_DNA"/>
</dbReference>
<dbReference type="PANTHER" id="PTHR40398">
    <property type="entry name" value="PTS SYSTEM GLUCITOL/SORBITOL-SPECIFIC EIIA COMPONENT"/>
    <property type="match status" value="1"/>
</dbReference>
<feature type="modified residue" description="Phosphohistidine; by HPr" evidence="1">
    <location>
        <position position="43"/>
    </location>
</feature>
<protein>
    <submittedName>
        <fullName evidence="2">PTS sorbose transporter subunit IIB</fullName>
    </submittedName>
</protein>
<comment type="caution">
    <text evidence="2">The sequence shown here is derived from an EMBL/GenBank/DDBJ whole genome shotgun (WGS) entry which is preliminary data.</text>
</comment>
<dbReference type="InterPro" id="IPR036665">
    <property type="entry name" value="PTS_IIA_glucitol/sorbitol_sf"/>
</dbReference>
<dbReference type="Gene3D" id="2.40.33.40">
    <property type="entry name" value="Phosphotransferase system, glucitol/sorbitol-specific IIA component"/>
    <property type="match status" value="1"/>
</dbReference>
<dbReference type="Pfam" id="PF03829">
    <property type="entry name" value="PTSIIA_gutA"/>
    <property type="match status" value="1"/>
</dbReference>
<name>A0ABQ5NFV8_9BACI</name>
<evidence type="ECO:0000313" key="2">
    <source>
        <dbReference type="EMBL" id="GLC87143.1"/>
    </source>
</evidence>
<dbReference type="SUPFAM" id="SSF141530">
    <property type="entry name" value="PTSIIA/GutA-like"/>
    <property type="match status" value="1"/>
</dbReference>